<gene>
    <name evidence="9" type="ORF">GOAMR_69_00090</name>
</gene>
<evidence type="ECO:0000256" key="2">
    <source>
        <dbReference type="ARBA" id="ARBA00022801"/>
    </source>
</evidence>
<accession>G7GV66</accession>
<evidence type="ECO:0000259" key="7">
    <source>
        <dbReference type="Pfam" id="PF00251"/>
    </source>
</evidence>
<evidence type="ECO:0000256" key="5">
    <source>
        <dbReference type="SAM" id="MobiDB-lite"/>
    </source>
</evidence>
<dbReference type="SUPFAM" id="SSF75005">
    <property type="entry name" value="Arabinanase/levansucrase/invertase"/>
    <property type="match status" value="1"/>
</dbReference>
<proteinExistence type="inferred from homology"/>
<dbReference type="CDD" id="cd18622">
    <property type="entry name" value="GH32_Inu-like"/>
    <property type="match status" value="1"/>
</dbReference>
<dbReference type="PANTHER" id="PTHR42800:SF1">
    <property type="entry name" value="EXOINULINASE INUD (AFU_ORTHOLOGUE AFUA_5G00480)"/>
    <property type="match status" value="1"/>
</dbReference>
<dbReference type="Proteomes" id="UP000006023">
    <property type="component" value="Unassembled WGS sequence"/>
</dbReference>
<dbReference type="Pfam" id="PF00251">
    <property type="entry name" value="Glyco_hydro_32N"/>
    <property type="match status" value="1"/>
</dbReference>
<feature type="region of interest" description="Disordered" evidence="5">
    <location>
        <begin position="1"/>
        <end position="32"/>
    </location>
</feature>
<dbReference type="InterPro" id="IPR018053">
    <property type="entry name" value="Glyco_hydro_32_AS"/>
</dbReference>
<dbReference type="Pfam" id="PF08244">
    <property type="entry name" value="Glyco_hydro_32C"/>
    <property type="match status" value="1"/>
</dbReference>
<dbReference type="PROSITE" id="PS00609">
    <property type="entry name" value="GLYCOSYL_HYDROL_F32"/>
    <property type="match status" value="1"/>
</dbReference>
<reference evidence="9 10" key="1">
    <citation type="submission" date="2011-11" db="EMBL/GenBank/DDBJ databases">
        <title>Whole genome shotgun sequence of Gordonia amarae NBRC 15530.</title>
        <authorList>
            <person name="Takarada H."/>
            <person name="Hosoyama A."/>
            <person name="Tsuchikane K."/>
            <person name="Katsumata H."/>
            <person name="Yamazaki S."/>
            <person name="Fujita N."/>
        </authorList>
    </citation>
    <scope>NUCLEOTIDE SEQUENCE [LARGE SCALE GENOMIC DNA]</scope>
    <source>
        <strain evidence="9 10">NBRC 15530</strain>
    </source>
</reference>
<keyword evidence="2 4" id="KW-0378">Hydrolase</keyword>
<dbReference type="Gene3D" id="2.60.120.560">
    <property type="entry name" value="Exo-inulinase, domain 1"/>
    <property type="match status" value="1"/>
</dbReference>
<evidence type="ECO:0000256" key="3">
    <source>
        <dbReference type="ARBA" id="ARBA00023295"/>
    </source>
</evidence>
<evidence type="ECO:0000259" key="8">
    <source>
        <dbReference type="Pfam" id="PF08244"/>
    </source>
</evidence>
<feature type="domain" description="Glycosyl hydrolase family 32 C-terminal" evidence="8">
    <location>
        <begin position="422"/>
        <end position="549"/>
    </location>
</feature>
<dbReference type="PANTHER" id="PTHR42800">
    <property type="entry name" value="EXOINULINASE INUD (AFU_ORTHOLOGUE AFUA_5G00480)"/>
    <property type="match status" value="1"/>
</dbReference>
<dbReference type="SUPFAM" id="SSF49899">
    <property type="entry name" value="Concanavalin A-like lectins/glucanases"/>
    <property type="match status" value="1"/>
</dbReference>
<dbReference type="InterPro" id="IPR013189">
    <property type="entry name" value="Glyco_hydro_32_C"/>
</dbReference>
<dbReference type="GO" id="GO:0004575">
    <property type="term" value="F:sucrose alpha-glucosidase activity"/>
    <property type="evidence" value="ECO:0007669"/>
    <property type="project" value="TreeGrafter"/>
</dbReference>
<feature type="transmembrane region" description="Helical" evidence="6">
    <location>
        <begin position="42"/>
        <end position="64"/>
    </location>
</feature>
<dbReference type="Gene3D" id="2.115.10.20">
    <property type="entry name" value="Glycosyl hydrolase domain, family 43"/>
    <property type="match status" value="1"/>
</dbReference>
<dbReference type="GO" id="GO:0005737">
    <property type="term" value="C:cytoplasm"/>
    <property type="evidence" value="ECO:0007669"/>
    <property type="project" value="TreeGrafter"/>
</dbReference>
<name>G7GV66_9ACTN</name>
<keyword evidence="6" id="KW-0812">Transmembrane</keyword>
<evidence type="ECO:0000256" key="6">
    <source>
        <dbReference type="SAM" id="Phobius"/>
    </source>
</evidence>
<keyword evidence="10" id="KW-1185">Reference proteome</keyword>
<keyword evidence="3 4" id="KW-0326">Glycosidase</keyword>
<dbReference type="InterPro" id="IPR013320">
    <property type="entry name" value="ConA-like_dom_sf"/>
</dbReference>
<keyword evidence="6" id="KW-0472">Membrane</keyword>
<feature type="domain" description="Glycosyl hydrolase family 32 N-terminal" evidence="7">
    <location>
        <begin position="75"/>
        <end position="396"/>
    </location>
</feature>
<organism evidence="9 10">
    <name type="scientific">Gordonia amarae NBRC 15530</name>
    <dbReference type="NCBI Taxonomy" id="1075090"/>
    <lineage>
        <taxon>Bacteria</taxon>
        <taxon>Bacillati</taxon>
        <taxon>Actinomycetota</taxon>
        <taxon>Actinomycetes</taxon>
        <taxon>Mycobacteriales</taxon>
        <taxon>Gordoniaceae</taxon>
        <taxon>Gordonia</taxon>
    </lineage>
</organism>
<dbReference type="eggNOG" id="COG1621">
    <property type="taxonomic scope" value="Bacteria"/>
</dbReference>
<protein>
    <submittedName>
        <fullName evidence="9">Putative glycosidase</fullName>
    </submittedName>
</protein>
<sequence>MIDDTTSPDFPRTMPAHPASSPGTDTWYNPHMHRSPRRTSGLLFASTAAALVVAAVAGTAPAAAAPGDPFRPAMHYTPARNWMNDPNGLVYHNGRYHLFYQHNPSGPGWANMSWGHAVSTDLRTWREQPIAIRGDRDAEIYSGSAVVDHRNTSGFGTAGNPPMVAIYTARYRSGRQAQSLAYSTDDGRTWTKYRGNPVLDRGSTNFRDPKVFWYSTDGSGGYWVMTAVEALDRKVVLYRSDDLLTWRPLSEFGPGSDYRGIWECPDLFPLPVDGNPGRTKWVLVVSHNPATVDVLPPVPDISPRLLKGTGTRYFVGDFDGTRFTADGPPRFVDDGRDFYAGVTFNDAPANKRIMMAWMSNWLYAQQTPTGRWRGAMTLPRELSLRTVAGRPTLISEPIAGQGRTVYSQRDVAVGPDDVTLPVRPRAYRVHAEFRPGTARRFGLTVHKSADGAERTRISYDVAAGTLSVDRTRSGNVLFGPVFPSVESVRVPLRDGKLSLDVYVDASSVEAFAQGGSHTITDLVFPNPASNDISVDSAGGQARLDSLTVTATD</sequence>
<comment type="similarity">
    <text evidence="1 4">Belongs to the glycosyl hydrolase 32 family.</text>
</comment>
<evidence type="ECO:0000313" key="9">
    <source>
        <dbReference type="EMBL" id="GAB07491.1"/>
    </source>
</evidence>
<dbReference type="AlphaFoldDB" id="G7GV66"/>
<evidence type="ECO:0000313" key="10">
    <source>
        <dbReference type="Proteomes" id="UP000006023"/>
    </source>
</evidence>
<dbReference type="InterPro" id="IPR001362">
    <property type="entry name" value="Glyco_hydro_32"/>
</dbReference>
<dbReference type="GO" id="GO:0005987">
    <property type="term" value="P:sucrose catabolic process"/>
    <property type="evidence" value="ECO:0007669"/>
    <property type="project" value="TreeGrafter"/>
</dbReference>
<dbReference type="InterPro" id="IPR023296">
    <property type="entry name" value="Glyco_hydro_beta-prop_sf"/>
</dbReference>
<dbReference type="STRING" id="1075090.GOAMR_69_00090"/>
<evidence type="ECO:0000256" key="1">
    <source>
        <dbReference type="ARBA" id="ARBA00009902"/>
    </source>
</evidence>
<dbReference type="EMBL" id="BAED01000069">
    <property type="protein sequence ID" value="GAB07491.1"/>
    <property type="molecule type" value="Genomic_DNA"/>
</dbReference>
<keyword evidence="6" id="KW-1133">Transmembrane helix</keyword>
<dbReference type="InterPro" id="IPR013148">
    <property type="entry name" value="Glyco_hydro_32_N"/>
</dbReference>
<evidence type="ECO:0000256" key="4">
    <source>
        <dbReference type="RuleBase" id="RU362110"/>
    </source>
</evidence>
<dbReference type="SMART" id="SM00640">
    <property type="entry name" value="Glyco_32"/>
    <property type="match status" value="1"/>
</dbReference>
<comment type="caution">
    <text evidence="9">The sequence shown here is derived from an EMBL/GenBank/DDBJ whole genome shotgun (WGS) entry which is preliminary data.</text>
</comment>